<keyword evidence="4 8" id="KW-0812">Transmembrane</keyword>
<dbReference type="GO" id="GO:0046872">
    <property type="term" value="F:metal ion binding"/>
    <property type="evidence" value="ECO:0007669"/>
    <property type="project" value="UniProtKB-KW"/>
</dbReference>
<evidence type="ECO:0000256" key="4">
    <source>
        <dbReference type="ARBA" id="ARBA00022692"/>
    </source>
</evidence>
<evidence type="ECO:0000256" key="5">
    <source>
        <dbReference type="ARBA" id="ARBA00022989"/>
    </source>
</evidence>
<dbReference type="PANTHER" id="PTHR20855:SF3">
    <property type="entry name" value="LD03007P"/>
    <property type="match status" value="1"/>
</dbReference>
<dbReference type="STRING" id="36847.CLNEO_11700"/>
<feature type="transmembrane region" description="Helical" evidence="8">
    <location>
        <begin position="107"/>
        <end position="127"/>
    </location>
</feature>
<comment type="similarity">
    <text evidence="2">Belongs to the UPF0073 (Hly-III) family.</text>
</comment>
<feature type="transmembrane region" description="Helical" evidence="8">
    <location>
        <begin position="12"/>
        <end position="33"/>
    </location>
</feature>
<evidence type="ECO:0000256" key="1">
    <source>
        <dbReference type="ARBA" id="ARBA00004651"/>
    </source>
</evidence>
<feature type="binding site" evidence="7">
    <location>
        <position position="194"/>
    </location>
    <ligand>
        <name>Zn(2+)</name>
        <dbReference type="ChEBI" id="CHEBI:29105"/>
    </ligand>
</feature>
<keyword evidence="10" id="KW-1185">Reference proteome</keyword>
<dbReference type="RefSeq" id="WP_066085918.1">
    <property type="nucleotide sequence ID" value="NZ_LRVM01000003.1"/>
</dbReference>
<feature type="transmembrane region" description="Helical" evidence="8">
    <location>
        <begin position="159"/>
        <end position="181"/>
    </location>
</feature>
<name>A0A136WFR3_9FIRM</name>
<protein>
    <submittedName>
        <fullName evidence="9">Hemolysin-III related</fullName>
    </submittedName>
</protein>
<evidence type="ECO:0000256" key="6">
    <source>
        <dbReference type="ARBA" id="ARBA00023136"/>
    </source>
</evidence>
<dbReference type="EMBL" id="LRVM01000003">
    <property type="protein sequence ID" value="KXL53199.1"/>
    <property type="molecule type" value="Genomic_DNA"/>
</dbReference>
<keyword evidence="5 8" id="KW-1133">Transmembrane helix</keyword>
<dbReference type="OrthoDB" id="9813689at2"/>
<dbReference type="GO" id="GO:0140911">
    <property type="term" value="F:pore-forming activity"/>
    <property type="evidence" value="ECO:0007669"/>
    <property type="project" value="InterPro"/>
</dbReference>
<organism evidence="9 10">
    <name type="scientific">Anaerotignum neopropionicum</name>
    <dbReference type="NCBI Taxonomy" id="36847"/>
    <lineage>
        <taxon>Bacteria</taxon>
        <taxon>Bacillati</taxon>
        <taxon>Bacillota</taxon>
        <taxon>Clostridia</taxon>
        <taxon>Lachnospirales</taxon>
        <taxon>Anaerotignaceae</taxon>
        <taxon>Anaerotignum</taxon>
    </lineage>
</organism>
<evidence type="ECO:0000313" key="10">
    <source>
        <dbReference type="Proteomes" id="UP000070539"/>
    </source>
</evidence>
<dbReference type="Pfam" id="PF03006">
    <property type="entry name" value="HlyIII"/>
    <property type="match status" value="1"/>
</dbReference>
<dbReference type="PANTHER" id="PTHR20855">
    <property type="entry name" value="ADIPOR/PROGESTIN RECEPTOR-RELATED"/>
    <property type="match status" value="1"/>
</dbReference>
<keyword evidence="3" id="KW-1003">Cell membrane</keyword>
<reference evidence="9 10" key="1">
    <citation type="submission" date="2016-01" db="EMBL/GenBank/DDBJ databases">
        <title>Genome sequence of Clostridium neopropionicum X4, DSM-3847.</title>
        <authorList>
            <person name="Poehlein A."/>
            <person name="Beck M.H."/>
            <person name="Bengelsdorf F.R."/>
            <person name="Daniel R."/>
            <person name="Duerre P."/>
        </authorList>
    </citation>
    <scope>NUCLEOTIDE SEQUENCE [LARGE SCALE GENOMIC DNA]</scope>
    <source>
        <strain evidence="9 10">DSM-3847</strain>
    </source>
</reference>
<comment type="caution">
    <text evidence="9">The sequence shown here is derived from an EMBL/GenBank/DDBJ whole genome shotgun (WGS) entry which is preliminary data.</text>
</comment>
<feature type="binding site" evidence="7">
    <location>
        <position position="198"/>
    </location>
    <ligand>
        <name>Zn(2+)</name>
        <dbReference type="ChEBI" id="CHEBI:29105"/>
    </ligand>
</feature>
<sequence length="217" mass="24512">MERIKCKIKDPISALTHFIGFIAVIPCFILLMQDAKQKASIWHLLGFAVFGISLLLLYGASTIYHTLKLSQTKVNILRRIDHMMIFILIAGTYTPICLVSLHGKWGWTLLVLIWAFALAGILLKIFWMDAPRWLSTLIYVVMGWLAVVVFVPLEKAISWHGVGLLLAGGIAYTLGAVIYALKKPNITFENFGFHEIFHVFVMIGSSIHIAFMFQYVL</sequence>
<feature type="transmembrane region" description="Helical" evidence="8">
    <location>
        <begin position="80"/>
        <end position="101"/>
    </location>
</feature>
<gene>
    <name evidence="9" type="ORF">CLNEO_11700</name>
</gene>
<dbReference type="InterPro" id="IPR004254">
    <property type="entry name" value="AdipoR/HlyIII-related"/>
</dbReference>
<evidence type="ECO:0000256" key="8">
    <source>
        <dbReference type="SAM" id="Phobius"/>
    </source>
</evidence>
<dbReference type="AlphaFoldDB" id="A0A136WFR3"/>
<keyword evidence="7" id="KW-0862">Zinc</keyword>
<dbReference type="Proteomes" id="UP000070539">
    <property type="component" value="Unassembled WGS sequence"/>
</dbReference>
<feature type="binding site" evidence="7">
    <location>
        <position position="65"/>
    </location>
    <ligand>
        <name>Zn(2+)</name>
        <dbReference type="ChEBI" id="CHEBI:29105"/>
    </ligand>
</feature>
<comment type="subcellular location">
    <subcellularLocation>
        <location evidence="1">Cell membrane</location>
        <topology evidence="1">Multi-pass membrane protein</topology>
    </subcellularLocation>
</comment>
<evidence type="ECO:0000256" key="3">
    <source>
        <dbReference type="ARBA" id="ARBA00022475"/>
    </source>
</evidence>
<evidence type="ECO:0000256" key="7">
    <source>
        <dbReference type="PIRSR" id="PIRSR604254-1"/>
    </source>
</evidence>
<feature type="transmembrane region" description="Helical" evidence="8">
    <location>
        <begin position="134"/>
        <end position="153"/>
    </location>
</feature>
<evidence type="ECO:0000313" key="9">
    <source>
        <dbReference type="EMBL" id="KXL53199.1"/>
    </source>
</evidence>
<feature type="transmembrane region" description="Helical" evidence="8">
    <location>
        <begin position="39"/>
        <end position="59"/>
    </location>
</feature>
<accession>A0A136WFR3</accession>
<proteinExistence type="inferred from homology"/>
<feature type="transmembrane region" description="Helical" evidence="8">
    <location>
        <begin position="193"/>
        <end position="216"/>
    </location>
</feature>
<dbReference type="GO" id="GO:0005886">
    <property type="term" value="C:plasma membrane"/>
    <property type="evidence" value="ECO:0007669"/>
    <property type="project" value="UniProtKB-SubCell"/>
</dbReference>
<keyword evidence="6 8" id="KW-0472">Membrane</keyword>
<dbReference type="InterPro" id="IPR005744">
    <property type="entry name" value="Hy-lIII"/>
</dbReference>
<dbReference type="PATRIC" id="fig|36847.3.peg.1355"/>
<dbReference type="NCBIfam" id="TIGR01065">
    <property type="entry name" value="hlyIII"/>
    <property type="match status" value="1"/>
</dbReference>
<keyword evidence="7" id="KW-0479">Metal-binding</keyword>
<evidence type="ECO:0000256" key="2">
    <source>
        <dbReference type="ARBA" id="ARBA00008488"/>
    </source>
</evidence>